<reference evidence="2 3" key="1">
    <citation type="submission" date="2022-03" db="EMBL/GenBank/DDBJ databases">
        <title>Agromyces sp. isolated from the gut of P. brevitarsis seulensis larvae.</title>
        <authorList>
            <person name="Won M."/>
            <person name="Kwon S.-W."/>
        </authorList>
    </citation>
    <scope>NUCLEOTIDE SEQUENCE [LARGE SCALE GENOMIC DNA]</scope>
    <source>
        <strain evidence="2 3">KACC 16215</strain>
    </source>
</reference>
<dbReference type="RefSeq" id="WP_243570365.1">
    <property type="nucleotide sequence ID" value="NZ_BAAARD010000001.1"/>
</dbReference>
<protein>
    <submittedName>
        <fullName evidence="2">Uncharacterized protein</fullName>
    </submittedName>
</protein>
<feature type="transmembrane region" description="Helical" evidence="1">
    <location>
        <begin position="12"/>
        <end position="31"/>
    </location>
</feature>
<proteinExistence type="predicted"/>
<dbReference type="EMBL" id="CP094533">
    <property type="protein sequence ID" value="UOE27535.1"/>
    <property type="molecule type" value="Genomic_DNA"/>
</dbReference>
<evidence type="ECO:0000313" key="3">
    <source>
        <dbReference type="Proteomes" id="UP000831304"/>
    </source>
</evidence>
<keyword evidence="3" id="KW-1185">Reference proteome</keyword>
<evidence type="ECO:0000256" key="1">
    <source>
        <dbReference type="SAM" id="Phobius"/>
    </source>
</evidence>
<sequence length="154" mass="16580">MTGVSRRTRLWALAWVALVVVIFVAAVAGIASTVSRLQQPLSVEEATGTWVSESGNARIVLLPDGEAEVHNLELRHWNPPEGTTVPTVSGSGEWWISPPTPQELSLQIGGTTGPLAQVVSTRNIWGELGLATIGNLDTGEDGQWFRREEGRADD</sequence>
<dbReference type="Proteomes" id="UP000831304">
    <property type="component" value="Chromosome"/>
</dbReference>
<keyword evidence="1" id="KW-0812">Transmembrane</keyword>
<organism evidence="2 3">
    <name type="scientific">Agromyces soli</name>
    <dbReference type="NCBI Taxonomy" id="659012"/>
    <lineage>
        <taxon>Bacteria</taxon>
        <taxon>Bacillati</taxon>
        <taxon>Actinomycetota</taxon>
        <taxon>Actinomycetes</taxon>
        <taxon>Micrococcales</taxon>
        <taxon>Microbacteriaceae</taxon>
        <taxon>Agromyces</taxon>
    </lineage>
</organism>
<accession>A0ABY4AWH5</accession>
<gene>
    <name evidence="2" type="ORF">MTP13_07085</name>
</gene>
<keyword evidence="1" id="KW-0472">Membrane</keyword>
<name>A0ABY4AWH5_9MICO</name>
<evidence type="ECO:0000313" key="2">
    <source>
        <dbReference type="EMBL" id="UOE27535.1"/>
    </source>
</evidence>
<keyword evidence="1" id="KW-1133">Transmembrane helix</keyword>